<organism evidence="2 3">
    <name type="scientific">Enterococcus raffinosus</name>
    <dbReference type="NCBI Taxonomy" id="71452"/>
    <lineage>
        <taxon>Bacteria</taxon>
        <taxon>Bacillati</taxon>
        <taxon>Bacillota</taxon>
        <taxon>Bacilli</taxon>
        <taxon>Lactobacillales</taxon>
        <taxon>Enterococcaceae</taxon>
        <taxon>Enterococcus</taxon>
    </lineage>
</organism>
<evidence type="ECO:0000313" key="3">
    <source>
        <dbReference type="Proteomes" id="UP001254770"/>
    </source>
</evidence>
<feature type="coiled-coil region" evidence="1">
    <location>
        <begin position="56"/>
        <end position="83"/>
    </location>
</feature>
<evidence type="ECO:0000313" key="2">
    <source>
        <dbReference type="EMBL" id="MDT2546769.1"/>
    </source>
</evidence>
<gene>
    <name evidence="2" type="ORF">P7D69_20780</name>
</gene>
<name>A0AAW8TDQ9_9ENTE</name>
<proteinExistence type="predicted"/>
<dbReference type="Proteomes" id="UP001254770">
    <property type="component" value="Unassembled WGS sequence"/>
</dbReference>
<sequence length="102" mass="11509">MNIWVSVNTDGFLTGYSLSEMPDMVEVDVENEPIDFSNWRLTNNQLIHDPENAPIVEEPISEVEKLKKENEELRQRVDMSDEALLELADMVLSATAAMKGGN</sequence>
<dbReference type="AlphaFoldDB" id="A0AAW8TDQ9"/>
<accession>A0AAW8TDQ9</accession>
<dbReference type="RefSeq" id="WP_311880564.1">
    <property type="nucleotide sequence ID" value="NZ_JARPXL010000045.1"/>
</dbReference>
<evidence type="ECO:0008006" key="4">
    <source>
        <dbReference type="Google" id="ProtNLM"/>
    </source>
</evidence>
<protein>
    <recommendedName>
        <fullName evidence="4">Phage protein</fullName>
    </recommendedName>
</protein>
<comment type="caution">
    <text evidence="2">The sequence shown here is derived from an EMBL/GenBank/DDBJ whole genome shotgun (WGS) entry which is preliminary data.</text>
</comment>
<reference evidence="2" key="1">
    <citation type="submission" date="2023-03" db="EMBL/GenBank/DDBJ databases">
        <authorList>
            <person name="Shen W."/>
            <person name="Cai J."/>
        </authorList>
    </citation>
    <scope>NUCLEOTIDE SEQUENCE</scope>
    <source>
        <strain evidence="2">Y15</strain>
    </source>
</reference>
<keyword evidence="1" id="KW-0175">Coiled coil</keyword>
<dbReference type="EMBL" id="JARPXL010000045">
    <property type="protein sequence ID" value="MDT2546769.1"/>
    <property type="molecule type" value="Genomic_DNA"/>
</dbReference>
<evidence type="ECO:0000256" key="1">
    <source>
        <dbReference type="SAM" id="Coils"/>
    </source>
</evidence>